<dbReference type="HOGENOM" id="CLU_110778_2_1_5"/>
<evidence type="ECO:0008006" key="8">
    <source>
        <dbReference type="Google" id="ProtNLM"/>
    </source>
</evidence>
<dbReference type="InterPro" id="IPR023352">
    <property type="entry name" value="MAPEG-like_dom_sf"/>
</dbReference>
<dbReference type="Proteomes" id="UP000001096">
    <property type="component" value="Unassembled WGS sequence"/>
</dbReference>
<dbReference type="Gene3D" id="1.20.120.550">
    <property type="entry name" value="Membrane associated eicosanoid/glutathione metabolism-like domain"/>
    <property type="match status" value="1"/>
</dbReference>
<feature type="transmembrane region" description="Helical" evidence="5">
    <location>
        <begin position="60"/>
        <end position="86"/>
    </location>
</feature>
<evidence type="ECO:0000256" key="5">
    <source>
        <dbReference type="SAM" id="Phobius"/>
    </source>
</evidence>
<feature type="transmembrane region" description="Helical" evidence="5">
    <location>
        <begin position="106"/>
        <end position="124"/>
    </location>
</feature>
<keyword evidence="4 5" id="KW-0472">Membrane</keyword>
<evidence type="ECO:0000256" key="1">
    <source>
        <dbReference type="ARBA" id="ARBA00004370"/>
    </source>
</evidence>
<evidence type="ECO:0000313" key="7">
    <source>
        <dbReference type="Proteomes" id="UP000001096"/>
    </source>
</evidence>
<evidence type="ECO:0000256" key="4">
    <source>
        <dbReference type="ARBA" id="ARBA00023136"/>
    </source>
</evidence>
<sequence length="125" mass="13957">MPLAYWCILIAALMPYALGKYARFGVESDNRYPREDYDNLPPKKRRAYAAHQNALETFPFFAVSVVIALTMGAPVYTVNVLAVLYIVLRIAHALLYIFNKPTARSMVFAVAMAVSVAILVLPAFK</sequence>
<organism evidence="6 7">
    <name type="scientific">Afipia broomeae ATCC 49717</name>
    <dbReference type="NCBI Taxonomy" id="883078"/>
    <lineage>
        <taxon>Bacteria</taxon>
        <taxon>Pseudomonadati</taxon>
        <taxon>Pseudomonadota</taxon>
        <taxon>Alphaproteobacteria</taxon>
        <taxon>Hyphomicrobiales</taxon>
        <taxon>Nitrobacteraceae</taxon>
        <taxon>Afipia</taxon>
    </lineage>
</organism>
<dbReference type="Pfam" id="PF01124">
    <property type="entry name" value="MAPEG"/>
    <property type="match status" value="1"/>
</dbReference>
<dbReference type="PATRIC" id="fig|883078.3.peg.4895"/>
<keyword evidence="7" id="KW-1185">Reference proteome</keyword>
<dbReference type="RefSeq" id="WP_006023441.1">
    <property type="nucleotide sequence ID" value="NZ_KB375284.1"/>
</dbReference>
<protein>
    <recommendedName>
        <fullName evidence="8">MAPEG family protein</fullName>
    </recommendedName>
</protein>
<comment type="subcellular location">
    <subcellularLocation>
        <location evidence="1">Membrane</location>
    </subcellularLocation>
</comment>
<gene>
    <name evidence="6" type="ORF">HMPREF9695_04738</name>
</gene>
<dbReference type="PANTHER" id="PTHR35371">
    <property type="entry name" value="INNER MEMBRANE PROTEIN"/>
    <property type="match status" value="1"/>
</dbReference>
<keyword evidence="3 5" id="KW-1133">Transmembrane helix</keyword>
<comment type="caution">
    <text evidence="6">The sequence shown here is derived from an EMBL/GenBank/DDBJ whole genome shotgun (WGS) entry which is preliminary data.</text>
</comment>
<dbReference type="GO" id="GO:0016020">
    <property type="term" value="C:membrane"/>
    <property type="evidence" value="ECO:0007669"/>
    <property type="project" value="UniProtKB-SubCell"/>
</dbReference>
<evidence type="ECO:0000313" key="6">
    <source>
        <dbReference type="EMBL" id="EKS34828.1"/>
    </source>
</evidence>
<dbReference type="InterPro" id="IPR001129">
    <property type="entry name" value="Membr-assoc_MAPEG"/>
</dbReference>
<accession>K8P905</accession>
<evidence type="ECO:0000256" key="3">
    <source>
        <dbReference type="ARBA" id="ARBA00022989"/>
    </source>
</evidence>
<proteinExistence type="predicted"/>
<dbReference type="AlphaFoldDB" id="K8P905"/>
<name>K8P905_9BRAD</name>
<evidence type="ECO:0000256" key="2">
    <source>
        <dbReference type="ARBA" id="ARBA00022692"/>
    </source>
</evidence>
<reference evidence="6 7" key="1">
    <citation type="submission" date="2012-04" db="EMBL/GenBank/DDBJ databases">
        <title>The Genome Sequence of Afipia broomeae ATCC 49717.</title>
        <authorList>
            <consortium name="The Broad Institute Genome Sequencing Platform"/>
            <person name="Earl A."/>
            <person name="Ward D."/>
            <person name="Feldgarden M."/>
            <person name="Gevers D."/>
            <person name="Huys G."/>
            <person name="Walker B."/>
            <person name="Young S.K."/>
            <person name="Zeng Q."/>
            <person name="Gargeya S."/>
            <person name="Fitzgerald M."/>
            <person name="Haas B."/>
            <person name="Abouelleil A."/>
            <person name="Alvarado L."/>
            <person name="Arachchi H.M."/>
            <person name="Berlin A."/>
            <person name="Chapman S.B."/>
            <person name="Goldberg J."/>
            <person name="Griggs A."/>
            <person name="Gujja S."/>
            <person name="Hansen M."/>
            <person name="Howarth C."/>
            <person name="Imamovic A."/>
            <person name="Larimer J."/>
            <person name="McCowen C."/>
            <person name="Montmayeur A."/>
            <person name="Murphy C."/>
            <person name="Neiman D."/>
            <person name="Pearson M."/>
            <person name="Priest M."/>
            <person name="Roberts A."/>
            <person name="Saif S."/>
            <person name="Shea T."/>
            <person name="Sisk P."/>
            <person name="Sykes S."/>
            <person name="Wortman J."/>
            <person name="Nusbaum C."/>
            <person name="Birren B."/>
        </authorList>
    </citation>
    <scope>NUCLEOTIDE SEQUENCE [LARGE SCALE GENOMIC DNA]</scope>
    <source>
        <strain evidence="6 7">ATCC 49717</strain>
    </source>
</reference>
<dbReference type="PANTHER" id="PTHR35371:SF1">
    <property type="entry name" value="BLR7753 PROTEIN"/>
    <property type="match status" value="1"/>
</dbReference>
<dbReference type="eggNOG" id="COG3686">
    <property type="taxonomic scope" value="Bacteria"/>
</dbReference>
<keyword evidence="2 5" id="KW-0812">Transmembrane</keyword>
<dbReference type="EMBL" id="AGWX01000005">
    <property type="protein sequence ID" value="EKS34828.1"/>
    <property type="molecule type" value="Genomic_DNA"/>
</dbReference>
<dbReference type="SUPFAM" id="SSF161084">
    <property type="entry name" value="MAPEG domain-like"/>
    <property type="match status" value="1"/>
</dbReference>